<evidence type="ECO:0000259" key="1">
    <source>
        <dbReference type="PROSITE" id="PS51677"/>
    </source>
</evidence>
<protein>
    <submittedName>
        <fullName evidence="2">Peptidoglycan/xylan/chitin deacetylase (PgdA/CDA1 family)</fullName>
    </submittedName>
</protein>
<organism evidence="2 3">
    <name type="scientific">Deinococcus enclensis</name>
    <dbReference type="NCBI Taxonomy" id="1049582"/>
    <lineage>
        <taxon>Bacteria</taxon>
        <taxon>Thermotogati</taxon>
        <taxon>Deinococcota</taxon>
        <taxon>Deinococci</taxon>
        <taxon>Deinococcales</taxon>
        <taxon>Deinococcaceae</taxon>
        <taxon>Deinococcus</taxon>
    </lineage>
</organism>
<keyword evidence="3" id="KW-1185">Reference proteome</keyword>
<dbReference type="EMBL" id="JAURUR010000004">
    <property type="protein sequence ID" value="MDP9764442.1"/>
    <property type="molecule type" value="Genomic_DNA"/>
</dbReference>
<dbReference type="InterPro" id="IPR011330">
    <property type="entry name" value="Glyco_hydro/deAcase_b/a-brl"/>
</dbReference>
<dbReference type="InterPro" id="IPR002509">
    <property type="entry name" value="NODB_dom"/>
</dbReference>
<name>A0ABT9MCW5_9DEIO</name>
<dbReference type="SUPFAM" id="SSF88713">
    <property type="entry name" value="Glycoside hydrolase/deacetylase"/>
    <property type="match status" value="1"/>
</dbReference>
<evidence type="ECO:0000313" key="2">
    <source>
        <dbReference type="EMBL" id="MDP9764442.1"/>
    </source>
</evidence>
<dbReference type="Gene3D" id="3.20.20.370">
    <property type="entry name" value="Glycoside hydrolase/deacetylase"/>
    <property type="match status" value="1"/>
</dbReference>
<proteinExistence type="predicted"/>
<dbReference type="InterPro" id="IPR050248">
    <property type="entry name" value="Polysacc_deacetylase_ArnD"/>
</dbReference>
<dbReference type="Pfam" id="PF01522">
    <property type="entry name" value="Polysacc_deac_1"/>
    <property type="match status" value="1"/>
</dbReference>
<reference evidence="2 3" key="1">
    <citation type="submission" date="2023-07" db="EMBL/GenBank/DDBJ databases">
        <title>Genomic Encyclopedia of Type Strains, Phase IV (KMG-IV): sequencing the most valuable type-strain genomes for metagenomic binning, comparative biology and taxonomic classification.</title>
        <authorList>
            <person name="Goeker M."/>
        </authorList>
    </citation>
    <scope>NUCLEOTIDE SEQUENCE [LARGE SCALE GENOMIC DNA]</scope>
    <source>
        <strain evidence="2 3">NIO-1023</strain>
    </source>
</reference>
<feature type="domain" description="NodB homology" evidence="1">
    <location>
        <begin position="65"/>
        <end position="237"/>
    </location>
</feature>
<dbReference type="Proteomes" id="UP001232163">
    <property type="component" value="Unassembled WGS sequence"/>
</dbReference>
<dbReference type="PANTHER" id="PTHR10587">
    <property type="entry name" value="GLYCOSYL TRANSFERASE-RELATED"/>
    <property type="match status" value="1"/>
</dbReference>
<gene>
    <name evidence="2" type="ORF">QO006_001867</name>
</gene>
<sequence length="262" mass="28452">MHLPAPVRVAARLMGPWLRRVPWRRLLVRAAQGAAGLTVGGVLAGEVLGRAAGWGALGPGDRAGNRVAVTFDDGPSERTPELLAVLARHGAGATFYVTRPAVQANAAAFQLIREAGHGLEAHGRWHRHALTLWPWREWAQVAWHPRAREAGPRQYRPPYGGHSPFTRLFAALLERQVALWDVEGRDWTAGEPGALARAVLAQVRPGSVILLHDGPAVTPALLDELLAGLAARGLRAVRADELPMRRIGLRAGLRRLPRSYGR</sequence>
<dbReference type="PROSITE" id="PS51677">
    <property type="entry name" value="NODB"/>
    <property type="match status" value="1"/>
</dbReference>
<accession>A0ABT9MCW5</accession>
<evidence type="ECO:0000313" key="3">
    <source>
        <dbReference type="Proteomes" id="UP001232163"/>
    </source>
</evidence>
<dbReference type="PANTHER" id="PTHR10587:SF137">
    <property type="entry name" value="4-DEOXY-4-FORMAMIDO-L-ARABINOSE-PHOSPHOUNDECAPRENOL DEFORMYLASE ARND-RELATED"/>
    <property type="match status" value="1"/>
</dbReference>
<comment type="caution">
    <text evidence="2">The sequence shown here is derived from an EMBL/GenBank/DDBJ whole genome shotgun (WGS) entry which is preliminary data.</text>
</comment>
<dbReference type="RefSeq" id="WP_307465968.1">
    <property type="nucleotide sequence ID" value="NZ_JAURUR010000004.1"/>
</dbReference>